<evidence type="ECO:0000256" key="3">
    <source>
        <dbReference type="ARBA" id="ARBA00022553"/>
    </source>
</evidence>
<comment type="catalytic activity">
    <reaction evidence="1">
        <text>ATP + protein L-histidine = ADP + protein N-phospho-L-histidine.</text>
        <dbReference type="EC" id="2.7.13.3"/>
    </reaction>
</comment>
<dbReference type="SUPFAM" id="SSF52172">
    <property type="entry name" value="CheY-like"/>
    <property type="match status" value="1"/>
</dbReference>
<evidence type="ECO:0000256" key="1">
    <source>
        <dbReference type="ARBA" id="ARBA00000085"/>
    </source>
</evidence>
<dbReference type="InterPro" id="IPR004358">
    <property type="entry name" value="Sig_transdc_His_kin-like_C"/>
</dbReference>
<evidence type="ECO:0000259" key="6">
    <source>
        <dbReference type="PROSITE" id="PS50109"/>
    </source>
</evidence>
<dbReference type="InterPro" id="IPR003594">
    <property type="entry name" value="HATPase_dom"/>
</dbReference>
<keyword evidence="8" id="KW-0808">Transferase</keyword>
<dbReference type="eggNOG" id="COG3287">
    <property type="taxonomic scope" value="Bacteria"/>
</dbReference>
<feature type="domain" description="Histidine kinase" evidence="6">
    <location>
        <begin position="493"/>
        <end position="706"/>
    </location>
</feature>
<dbReference type="Proteomes" id="UP000011744">
    <property type="component" value="Unassembled WGS sequence"/>
</dbReference>
<dbReference type="CDD" id="cd00156">
    <property type="entry name" value="REC"/>
    <property type="match status" value="1"/>
</dbReference>
<proteinExistence type="predicted"/>
<dbReference type="CDD" id="cd00082">
    <property type="entry name" value="HisKA"/>
    <property type="match status" value="1"/>
</dbReference>
<evidence type="ECO:0000313" key="9">
    <source>
        <dbReference type="Proteomes" id="UP000011744"/>
    </source>
</evidence>
<feature type="coiled-coil region" evidence="5">
    <location>
        <begin position="393"/>
        <end position="420"/>
    </location>
</feature>
<protein>
    <recommendedName>
        <fullName evidence="2">histidine kinase</fullName>
        <ecNumber evidence="2">2.7.13.3</ecNumber>
    </recommendedName>
</protein>
<dbReference type="Gene3D" id="3.30.565.10">
    <property type="entry name" value="Histidine kinase-like ATPase, C-terminal domain"/>
    <property type="match status" value="1"/>
</dbReference>
<dbReference type="Pfam" id="PF02518">
    <property type="entry name" value="HATPase_c"/>
    <property type="match status" value="1"/>
</dbReference>
<dbReference type="SMART" id="SM00897">
    <property type="entry name" value="FIST"/>
    <property type="match status" value="1"/>
</dbReference>
<dbReference type="InterPro" id="IPR019494">
    <property type="entry name" value="FIST_C"/>
</dbReference>
<dbReference type="PANTHER" id="PTHR40252:SF2">
    <property type="entry name" value="BLR0328 PROTEIN"/>
    <property type="match status" value="1"/>
</dbReference>
<dbReference type="RefSeq" id="WP_008619160.1">
    <property type="nucleotide sequence ID" value="NZ_AONQ01000044.1"/>
</dbReference>
<organism evidence="8 9">
    <name type="scientific">Paramagnetospirillum caucaseum</name>
    <dbReference type="NCBI Taxonomy" id="1244869"/>
    <lineage>
        <taxon>Bacteria</taxon>
        <taxon>Pseudomonadati</taxon>
        <taxon>Pseudomonadota</taxon>
        <taxon>Alphaproteobacteria</taxon>
        <taxon>Rhodospirillales</taxon>
        <taxon>Magnetospirillaceae</taxon>
        <taxon>Paramagnetospirillum</taxon>
    </lineage>
</organism>
<dbReference type="SMART" id="SM00388">
    <property type="entry name" value="HisKA"/>
    <property type="match status" value="1"/>
</dbReference>
<dbReference type="PATRIC" id="fig|1244869.3.peg.3066"/>
<dbReference type="InterPro" id="IPR005467">
    <property type="entry name" value="His_kinase_dom"/>
</dbReference>
<dbReference type="InterPro" id="IPR003661">
    <property type="entry name" value="HisK_dim/P_dom"/>
</dbReference>
<dbReference type="Pfam" id="PF08495">
    <property type="entry name" value="FIST"/>
    <property type="match status" value="1"/>
</dbReference>
<evidence type="ECO:0000256" key="2">
    <source>
        <dbReference type="ARBA" id="ARBA00012438"/>
    </source>
</evidence>
<keyword evidence="8" id="KW-0418">Kinase</keyword>
<dbReference type="SUPFAM" id="SSF47384">
    <property type="entry name" value="Homodimeric domain of signal transducing histidine kinase"/>
    <property type="match status" value="1"/>
</dbReference>
<keyword evidence="9" id="KW-1185">Reference proteome</keyword>
<dbReference type="PANTHER" id="PTHR40252">
    <property type="entry name" value="BLR0328 PROTEIN"/>
    <property type="match status" value="1"/>
</dbReference>
<comment type="caution">
    <text evidence="8">The sequence shown here is derived from an EMBL/GenBank/DDBJ whole genome shotgun (WGS) entry which is preliminary data.</text>
</comment>
<dbReference type="eggNOG" id="COG2205">
    <property type="taxonomic scope" value="Bacteria"/>
</dbReference>
<keyword evidence="5" id="KW-0175">Coiled coil</keyword>
<evidence type="ECO:0000256" key="5">
    <source>
        <dbReference type="SAM" id="Coils"/>
    </source>
</evidence>
<gene>
    <name evidence="8" type="ORF">H261_15260</name>
</gene>
<dbReference type="FunFam" id="3.30.565.10:FF:000049">
    <property type="entry name" value="Two-component sensor histidine kinase"/>
    <property type="match status" value="1"/>
</dbReference>
<evidence type="ECO:0000256" key="4">
    <source>
        <dbReference type="PROSITE-ProRule" id="PRU00169"/>
    </source>
</evidence>
<dbReference type="PROSITE" id="PS50110">
    <property type="entry name" value="RESPONSE_REGULATORY"/>
    <property type="match status" value="1"/>
</dbReference>
<name>M2Y7K3_9PROT</name>
<dbReference type="InterPro" id="IPR001789">
    <property type="entry name" value="Sig_transdc_resp-reg_receiver"/>
</dbReference>
<reference evidence="8 9" key="1">
    <citation type="journal article" date="2014" name="Genome Announc.">
        <title>Draft Genome Sequence of Magnetospirillum sp. Strain SO-1, a Freshwater Magnetotactic Bacterium Isolated from the Ol'khovka River, Russia.</title>
        <authorList>
            <person name="Grouzdev D.S."/>
            <person name="Dziuba M.V."/>
            <person name="Sukhacheva M.S."/>
            <person name="Mardanov A.V."/>
            <person name="Beletskiy A.V."/>
            <person name="Kuznetsov B.B."/>
            <person name="Skryabin K.G."/>
        </authorList>
    </citation>
    <scope>NUCLEOTIDE SEQUENCE [LARGE SCALE GENOMIC DNA]</scope>
    <source>
        <strain evidence="8 9">SO-1</strain>
    </source>
</reference>
<evidence type="ECO:0000313" key="8">
    <source>
        <dbReference type="EMBL" id="EME69031.1"/>
    </source>
</evidence>
<dbReference type="STRING" id="1244869.H261_15260"/>
<dbReference type="Pfam" id="PF00512">
    <property type="entry name" value="HisKA"/>
    <property type="match status" value="1"/>
</dbReference>
<dbReference type="SMART" id="SM00448">
    <property type="entry name" value="REC"/>
    <property type="match status" value="1"/>
</dbReference>
<dbReference type="InterPro" id="IPR011006">
    <property type="entry name" value="CheY-like_superfamily"/>
</dbReference>
<evidence type="ECO:0000259" key="7">
    <source>
        <dbReference type="PROSITE" id="PS50110"/>
    </source>
</evidence>
<keyword evidence="3 4" id="KW-0597">Phosphoprotein</keyword>
<dbReference type="EC" id="2.7.13.3" evidence="2"/>
<dbReference type="Gene3D" id="1.10.287.130">
    <property type="match status" value="1"/>
</dbReference>
<dbReference type="PRINTS" id="PR00344">
    <property type="entry name" value="BCTRLSENSOR"/>
</dbReference>
<dbReference type="EMBL" id="AONQ01000044">
    <property type="protein sequence ID" value="EME69031.1"/>
    <property type="molecule type" value="Genomic_DNA"/>
</dbReference>
<accession>M2Y7K3</accession>
<dbReference type="GO" id="GO:0000155">
    <property type="term" value="F:phosphorelay sensor kinase activity"/>
    <property type="evidence" value="ECO:0007669"/>
    <property type="project" value="InterPro"/>
</dbReference>
<dbReference type="AlphaFoldDB" id="M2Y7K3"/>
<dbReference type="PROSITE" id="PS50109">
    <property type="entry name" value="HIS_KIN"/>
    <property type="match status" value="1"/>
</dbReference>
<dbReference type="SMART" id="SM01204">
    <property type="entry name" value="FIST_C"/>
    <property type="match status" value="1"/>
</dbReference>
<dbReference type="InterPro" id="IPR013702">
    <property type="entry name" value="FIST_domain_N"/>
</dbReference>
<dbReference type="SUPFAM" id="SSF55874">
    <property type="entry name" value="ATPase domain of HSP90 chaperone/DNA topoisomerase II/histidine kinase"/>
    <property type="match status" value="1"/>
</dbReference>
<feature type="modified residue" description="4-aspartylphosphate" evidence="4">
    <location>
        <position position="776"/>
    </location>
</feature>
<sequence length="848" mass="91822">MLNSMIRQAVSTRSDPFEAVRELHDALAQPRAEFTAIFCSKRYDQPLLEQAFREFFGGAALVGCTTAGEISTSGYTDGGMTGLSIAEEACVAVSDIILDISHFKPAQIRVVVEDLQNQLRQRGIEPASHNTFALMLIDGMCCAEEQVISTLNTALGGLPLFGGSAGDDMRIAATQVLYRGRFYSNAATLTLVHTVLPFRVFSSQHFVGNGEQAIVTGADPDRRIITELNGDSAGLEYARMVGCDIEELRAKKMLLPPLVVRIGGSWYARSPSNIMDDNCLKMACAIDEGVPLSIGRNTGMIPNLKRSFEAVQAAIGPPVAVLGIDCVMRRVEATSLDLGPDIARLFDENRVIGFSAYGEQINGMHLNNTFTGIAFGQSVGIERPEAGPIQPASADTQTECERLEHENAKLRKTIQVLLRRIERSMTIPSDTFSLFQNNVLLEKTVQLRTEDIVELNRKLSQELIARREVEVALTAAKAEAERANLSKTNFLASVSHDLQQPLNAARLLLGALMDEDLSSSGMSLLGRIEGALEAAEEMLADFLDVSKLEAGGFATHLSHFAIGPQLAQLEAEYAPQARRKGLSLRIVQSGAVLHTDKGLLQRILRNFLANAIRYTRSGRVLVGCRRVGGEIMVEVHDTGIGIPEDRLQDIFEPYRSLAIGGPNDTHGSGLGLTIARNFADILGLKLVVRSTEGRGSSFAVRIPTGHLPRAAGGASLPQGAAATLVGQRVLVLDDDASSRDALATILGGWGCETLAAATVDEALSLSRKRPDLLIIDYHLDEGLTALDVLDTLRKHAGQEKPVLVISADPSKDIPEQLQRRGLEFLPKPINPARLRSLVTYVLYCQAGH</sequence>
<dbReference type="Gene3D" id="3.40.50.2300">
    <property type="match status" value="1"/>
</dbReference>
<feature type="domain" description="Response regulatory" evidence="7">
    <location>
        <begin position="728"/>
        <end position="842"/>
    </location>
</feature>
<dbReference type="InterPro" id="IPR036097">
    <property type="entry name" value="HisK_dim/P_sf"/>
</dbReference>
<dbReference type="Pfam" id="PF00072">
    <property type="entry name" value="Response_reg"/>
    <property type="match status" value="1"/>
</dbReference>
<dbReference type="Pfam" id="PF10442">
    <property type="entry name" value="FIST_C"/>
    <property type="match status" value="1"/>
</dbReference>
<dbReference type="InterPro" id="IPR036890">
    <property type="entry name" value="HATPase_C_sf"/>
</dbReference>
<dbReference type="SMART" id="SM00387">
    <property type="entry name" value="HATPase_c"/>
    <property type="match status" value="1"/>
</dbReference>